<reference evidence="2 3" key="1">
    <citation type="journal article" date="2015" name="Genome Biol. Evol.">
        <title>The genome of winter moth (Operophtera brumata) provides a genomic perspective on sexual dimorphism and phenology.</title>
        <authorList>
            <person name="Derks M.F."/>
            <person name="Smit S."/>
            <person name="Salis L."/>
            <person name="Schijlen E."/>
            <person name="Bossers A."/>
            <person name="Mateman C."/>
            <person name="Pijl A.S."/>
            <person name="de Ridder D."/>
            <person name="Groenen M.A."/>
            <person name="Visser M.E."/>
            <person name="Megens H.J."/>
        </authorList>
    </citation>
    <scope>NUCLEOTIDE SEQUENCE [LARGE SCALE GENOMIC DNA]</scope>
    <source>
        <strain evidence="2">WM2013NL</strain>
        <tissue evidence="2">Head and thorax</tissue>
    </source>
</reference>
<keyword evidence="1" id="KW-0472">Membrane</keyword>
<evidence type="ECO:0000313" key="3">
    <source>
        <dbReference type="Proteomes" id="UP000037510"/>
    </source>
</evidence>
<dbReference type="Proteomes" id="UP000037510">
    <property type="component" value="Unassembled WGS sequence"/>
</dbReference>
<name>A0A0L7LTH9_OPEBR</name>
<dbReference type="AlphaFoldDB" id="A0A0L7LTH9"/>
<dbReference type="PANTHER" id="PTHR47331">
    <property type="entry name" value="PHD-TYPE DOMAIN-CONTAINING PROTEIN"/>
    <property type="match status" value="1"/>
</dbReference>
<dbReference type="Pfam" id="PF03564">
    <property type="entry name" value="DUF1759"/>
    <property type="match status" value="1"/>
</dbReference>
<feature type="transmembrane region" description="Helical" evidence="1">
    <location>
        <begin position="471"/>
        <end position="498"/>
    </location>
</feature>
<protein>
    <submittedName>
        <fullName evidence="2">Uncharacterized protein</fullName>
    </submittedName>
</protein>
<comment type="caution">
    <text evidence="2">The sequence shown here is derived from an EMBL/GenBank/DDBJ whole genome shotgun (WGS) entry which is preliminary data.</text>
</comment>
<sequence>MTSHGKGKVESADVIALIPAEITRLTLIGRRDVMFSRLQEVYNQSLRAFTDDACKDLFLCGMISLERLRSEFNDLVDKLNITELSLDPAYKVNYQSISAFDDMYCRSKFVFDKLNVAGHSGKLSVSEVLPQRKSVKLPKLELMEFSGEPIKWPIFYESFRRTIHENPELSDYERVQYLINKLSGRALSACSGIVPNADNYRTIWSTLVDMYEDKRNLAAAYLDQMLDCKLANSATSKNLASFLDKFCTAVSSLKSLKLDNLSDFMLLHIALKKIDSSTARSFEMHHRDTSMPTYDNLVKYIREQSKILDRIATSYDRSTNDNTTHALTATSPVCPRCKQNDHYTLYKCPEFIGCSIDERFNFIKDQGADDSFSSPSEIDVLIGAPLFSQILLSGRAAGPPGVPTALETIFGFIVIGNTPITTAHATTAITTRFPLASSMVSVAILVPAIIQMVESGKAFQRSDKADDIKSFVSAFTLLLLVIFVTLGDIAMTIVFVIGNHKAEGGGRCTKRLASRGEARGVRAVGRTRVALAWRVPIRVTISMHGVVPGWSSLLEGLCVIPGTIQTCAGVLRAGNPLAISPGGVFEAQFGDHYYKLKWKSRKGFAKVAQEAKIVSNLVKCCAVN</sequence>
<accession>A0A0L7LTH9</accession>
<keyword evidence="1" id="KW-0812">Transmembrane</keyword>
<dbReference type="InterPro" id="IPR005312">
    <property type="entry name" value="DUF1759"/>
</dbReference>
<keyword evidence="3" id="KW-1185">Reference proteome</keyword>
<dbReference type="STRING" id="104452.A0A0L7LTH9"/>
<organism evidence="2 3">
    <name type="scientific">Operophtera brumata</name>
    <name type="common">Winter moth</name>
    <name type="synonym">Phalaena brumata</name>
    <dbReference type="NCBI Taxonomy" id="104452"/>
    <lineage>
        <taxon>Eukaryota</taxon>
        <taxon>Metazoa</taxon>
        <taxon>Ecdysozoa</taxon>
        <taxon>Arthropoda</taxon>
        <taxon>Hexapoda</taxon>
        <taxon>Insecta</taxon>
        <taxon>Pterygota</taxon>
        <taxon>Neoptera</taxon>
        <taxon>Endopterygota</taxon>
        <taxon>Lepidoptera</taxon>
        <taxon>Glossata</taxon>
        <taxon>Ditrysia</taxon>
        <taxon>Geometroidea</taxon>
        <taxon>Geometridae</taxon>
        <taxon>Larentiinae</taxon>
        <taxon>Operophtera</taxon>
    </lineage>
</organism>
<keyword evidence="1" id="KW-1133">Transmembrane helix</keyword>
<dbReference type="EMBL" id="JTDY01000118">
    <property type="protein sequence ID" value="KOB78747.1"/>
    <property type="molecule type" value="Genomic_DNA"/>
</dbReference>
<feature type="transmembrane region" description="Helical" evidence="1">
    <location>
        <begin position="433"/>
        <end position="450"/>
    </location>
</feature>
<evidence type="ECO:0000313" key="2">
    <source>
        <dbReference type="EMBL" id="KOB78747.1"/>
    </source>
</evidence>
<proteinExistence type="predicted"/>
<gene>
    <name evidence="2" type="ORF">OBRU01_01602</name>
</gene>
<evidence type="ECO:0000256" key="1">
    <source>
        <dbReference type="SAM" id="Phobius"/>
    </source>
</evidence>